<keyword evidence="8" id="KW-0256">Endoplasmic reticulum</keyword>
<keyword evidence="12 16" id="KW-0503">Monooxygenase</keyword>
<evidence type="ECO:0000256" key="16">
    <source>
        <dbReference type="RuleBase" id="RU000461"/>
    </source>
</evidence>
<dbReference type="InterPro" id="IPR036396">
    <property type="entry name" value="Cyt_P450_sf"/>
</dbReference>
<keyword evidence="6 15" id="KW-0349">Heme</keyword>
<keyword evidence="13 17" id="KW-0472">Membrane</keyword>
<accession>A0A1V0D9F5</accession>
<keyword evidence="10 16" id="KW-0560">Oxidoreductase</keyword>
<keyword evidence="11 15" id="KW-0408">Iron</keyword>
<dbReference type="PANTHER" id="PTHR24292:SF100">
    <property type="entry name" value="CYTOCHROME P450 6A16, ISOFORM B-RELATED"/>
    <property type="match status" value="1"/>
</dbReference>
<name>A0A1V0D9F5_PIERA</name>
<dbReference type="GO" id="GO:0005789">
    <property type="term" value="C:endoplasmic reticulum membrane"/>
    <property type="evidence" value="ECO:0007669"/>
    <property type="project" value="UniProtKB-SubCell"/>
</dbReference>
<dbReference type="PRINTS" id="PR00385">
    <property type="entry name" value="P450"/>
</dbReference>
<evidence type="ECO:0000256" key="10">
    <source>
        <dbReference type="ARBA" id="ARBA00023002"/>
    </source>
</evidence>
<evidence type="ECO:0000256" key="11">
    <source>
        <dbReference type="ARBA" id="ARBA00023004"/>
    </source>
</evidence>
<keyword evidence="7 15" id="KW-0479">Metal-binding</keyword>
<evidence type="ECO:0000256" key="5">
    <source>
        <dbReference type="ARBA" id="ARBA00012109"/>
    </source>
</evidence>
<evidence type="ECO:0000256" key="8">
    <source>
        <dbReference type="ARBA" id="ARBA00022824"/>
    </source>
</evidence>
<evidence type="ECO:0000256" key="13">
    <source>
        <dbReference type="ARBA" id="ARBA00023136"/>
    </source>
</evidence>
<dbReference type="EC" id="1.14.14.1" evidence="5"/>
<protein>
    <recommendedName>
        <fullName evidence="5">unspecific monooxygenase</fullName>
        <ecNumber evidence="5">1.14.14.1</ecNumber>
    </recommendedName>
</protein>
<keyword evidence="9" id="KW-0492">Microsome</keyword>
<comment type="subcellular location">
    <subcellularLocation>
        <location evidence="3">Endoplasmic reticulum membrane</location>
        <topology evidence="3">Peripheral membrane protein</topology>
    </subcellularLocation>
    <subcellularLocation>
        <location evidence="2">Microsome membrane</location>
        <topology evidence="2">Peripheral membrane protein</topology>
    </subcellularLocation>
</comment>
<dbReference type="PANTHER" id="PTHR24292">
    <property type="entry name" value="CYTOCHROME P450"/>
    <property type="match status" value="1"/>
</dbReference>
<evidence type="ECO:0000256" key="2">
    <source>
        <dbReference type="ARBA" id="ARBA00004174"/>
    </source>
</evidence>
<evidence type="ECO:0000256" key="9">
    <source>
        <dbReference type="ARBA" id="ARBA00022848"/>
    </source>
</evidence>
<evidence type="ECO:0000256" key="4">
    <source>
        <dbReference type="ARBA" id="ARBA00010617"/>
    </source>
</evidence>
<evidence type="ECO:0000256" key="7">
    <source>
        <dbReference type="ARBA" id="ARBA00022723"/>
    </source>
</evidence>
<evidence type="ECO:0000256" key="14">
    <source>
        <dbReference type="ARBA" id="ARBA00047827"/>
    </source>
</evidence>
<dbReference type="Pfam" id="PF00067">
    <property type="entry name" value="p450"/>
    <property type="match status" value="1"/>
</dbReference>
<dbReference type="InterPro" id="IPR001128">
    <property type="entry name" value="Cyt_P450"/>
</dbReference>
<dbReference type="PROSITE" id="PS00086">
    <property type="entry name" value="CYTOCHROME_P450"/>
    <property type="match status" value="1"/>
</dbReference>
<dbReference type="PRINTS" id="PR00463">
    <property type="entry name" value="EP450I"/>
</dbReference>
<dbReference type="EMBL" id="KY212052">
    <property type="protein sequence ID" value="ARA91616.1"/>
    <property type="molecule type" value="mRNA"/>
</dbReference>
<comment type="cofactor">
    <cofactor evidence="1 15">
        <name>heme</name>
        <dbReference type="ChEBI" id="CHEBI:30413"/>
    </cofactor>
</comment>
<evidence type="ECO:0000256" key="17">
    <source>
        <dbReference type="SAM" id="Phobius"/>
    </source>
</evidence>
<evidence type="ECO:0000256" key="1">
    <source>
        <dbReference type="ARBA" id="ARBA00001971"/>
    </source>
</evidence>
<dbReference type="CDD" id="cd11056">
    <property type="entry name" value="CYP6-like"/>
    <property type="match status" value="1"/>
</dbReference>
<sequence>MAVLQLTSILHEIFLLGFVSLLLVYVWFKYRFSYWARRGVQGPKPEFPFGNVKEVIQRKKQFFQPFCDTYFQYKNLPYVGVYSFHTPVLCIHDPDLAKHILIKDFDHFQSHGIFSSASVGEPLGGHIFNIAGPKWRTIRTKISPAFTPTKLKSFFPLVDKIASQAVEYGDAHYAEGKSINFSEFYAKYAMEIVGSVGFGVENDGLKKETEFYQRGNEYFVPTSIYWTVIRAISFFAPNIFNKMGVNRTNPAINNFFYDLVKDTVSFREKNNYYRNDFLQTLIELQKGESEKPVGDGSNQFTFTDVAANTMLYMFAGYETSATTGMFAAYEMARNPEIQDRVRKEVQTILAKHNGQFTYEAQNEMTYTNMVLDETMRIHPPLRALFRRCNKDYKLPDSDLVIENGTLVFIPIQSIQMDPDIFEDPERFDPERFAPEKKAKMHPCHWMPFGEGPRKCLGLRQGYIQSKMALVKLLTKYEFTLDKKTNEPLQIKPTSLACAAEGGVWINLKPLENASK</sequence>
<proteinExistence type="evidence at transcript level"/>
<dbReference type="InterPro" id="IPR002401">
    <property type="entry name" value="Cyt_P450_E_grp-I"/>
</dbReference>
<dbReference type="SUPFAM" id="SSF48264">
    <property type="entry name" value="Cytochrome P450"/>
    <property type="match status" value="1"/>
</dbReference>
<dbReference type="GO" id="GO:0020037">
    <property type="term" value="F:heme binding"/>
    <property type="evidence" value="ECO:0007669"/>
    <property type="project" value="InterPro"/>
</dbReference>
<dbReference type="Gene3D" id="1.10.630.10">
    <property type="entry name" value="Cytochrome P450"/>
    <property type="match status" value="1"/>
</dbReference>
<evidence type="ECO:0000256" key="6">
    <source>
        <dbReference type="ARBA" id="ARBA00022617"/>
    </source>
</evidence>
<keyword evidence="17" id="KW-0812">Transmembrane</keyword>
<reference evidence="18" key="1">
    <citation type="submission" date="2016-11" db="EMBL/GenBank/DDBJ databases">
        <title>Identification of cytochrome P450 monooxygenase genes from the cabbage butterfly, Pieris rapae.</title>
        <authorList>
            <person name="Liu S."/>
        </authorList>
    </citation>
    <scope>NUCLEOTIDE SEQUENCE</scope>
    <source>
        <strain evidence="18">SH</strain>
    </source>
</reference>
<comment type="catalytic activity">
    <reaction evidence="14">
        <text>an organic molecule + reduced [NADPH--hemoprotein reductase] + O2 = an alcohol + oxidized [NADPH--hemoprotein reductase] + H2O + H(+)</text>
        <dbReference type="Rhea" id="RHEA:17149"/>
        <dbReference type="Rhea" id="RHEA-COMP:11964"/>
        <dbReference type="Rhea" id="RHEA-COMP:11965"/>
        <dbReference type="ChEBI" id="CHEBI:15377"/>
        <dbReference type="ChEBI" id="CHEBI:15378"/>
        <dbReference type="ChEBI" id="CHEBI:15379"/>
        <dbReference type="ChEBI" id="CHEBI:30879"/>
        <dbReference type="ChEBI" id="CHEBI:57618"/>
        <dbReference type="ChEBI" id="CHEBI:58210"/>
        <dbReference type="ChEBI" id="CHEBI:142491"/>
        <dbReference type="EC" id="1.14.14.1"/>
    </reaction>
</comment>
<keyword evidence="17" id="KW-1133">Transmembrane helix</keyword>
<evidence type="ECO:0000256" key="3">
    <source>
        <dbReference type="ARBA" id="ARBA00004406"/>
    </source>
</evidence>
<evidence type="ECO:0000256" key="15">
    <source>
        <dbReference type="PIRSR" id="PIRSR602401-1"/>
    </source>
</evidence>
<evidence type="ECO:0000313" key="18">
    <source>
        <dbReference type="EMBL" id="ARA91616.1"/>
    </source>
</evidence>
<dbReference type="InterPro" id="IPR017972">
    <property type="entry name" value="Cyt_P450_CS"/>
</dbReference>
<feature type="transmembrane region" description="Helical" evidence="17">
    <location>
        <begin position="6"/>
        <end position="28"/>
    </location>
</feature>
<dbReference type="InterPro" id="IPR050476">
    <property type="entry name" value="Insect_CytP450_Detox"/>
</dbReference>
<evidence type="ECO:0000256" key="12">
    <source>
        <dbReference type="ARBA" id="ARBA00023033"/>
    </source>
</evidence>
<feature type="binding site" description="axial binding residue" evidence="15">
    <location>
        <position position="455"/>
    </location>
    <ligand>
        <name>heme</name>
        <dbReference type="ChEBI" id="CHEBI:30413"/>
    </ligand>
    <ligandPart>
        <name>Fe</name>
        <dbReference type="ChEBI" id="CHEBI:18248"/>
    </ligandPart>
</feature>
<comment type="similarity">
    <text evidence="4 16">Belongs to the cytochrome P450 family.</text>
</comment>
<dbReference type="GO" id="GO:0016712">
    <property type="term" value="F:oxidoreductase activity, acting on paired donors, with incorporation or reduction of molecular oxygen, reduced flavin or flavoprotein as one donor, and incorporation of one atom of oxygen"/>
    <property type="evidence" value="ECO:0007669"/>
    <property type="project" value="UniProtKB-EC"/>
</dbReference>
<organism evidence="18">
    <name type="scientific">Pieris rapae</name>
    <name type="common">Small white butterfly</name>
    <name type="synonym">Artogeia rapae</name>
    <dbReference type="NCBI Taxonomy" id="64459"/>
    <lineage>
        <taxon>Eukaryota</taxon>
        <taxon>Metazoa</taxon>
        <taxon>Ecdysozoa</taxon>
        <taxon>Arthropoda</taxon>
        <taxon>Hexapoda</taxon>
        <taxon>Insecta</taxon>
        <taxon>Pterygota</taxon>
        <taxon>Neoptera</taxon>
        <taxon>Endopterygota</taxon>
        <taxon>Lepidoptera</taxon>
        <taxon>Glossata</taxon>
        <taxon>Ditrysia</taxon>
        <taxon>Papilionoidea</taxon>
        <taxon>Pieridae</taxon>
        <taxon>Pierinae</taxon>
        <taxon>Pieris</taxon>
    </lineage>
</organism>
<dbReference type="AlphaFoldDB" id="A0A1V0D9F5"/>
<dbReference type="FunFam" id="1.10.630.10:FF:000042">
    <property type="entry name" value="Cytochrome P450"/>
    <property type="match status" value="1"/>
</dbReference>
<dbReference type="GO" id="GO:0005506">
    <property type="term" value="F:iron ion binding"/>
    <property type="evidence" value="ECO:0007669"/>
    <property type="project" value="InterPro"/>
</dbReference>